<proteinExistence type="predicted"/>
<protein>
    <submittedName>
        <fullName evidence="3">Retrovirus-related Pol polyprotein from transposon TNT 1-94</fullName>
    </submittedName>
</protein>
<dbReference type="InterPro" id="IPR057670">
    <property type="entry name" value="SH3_retrovirus"/>
</dbReference>
<dbReference type="OrthoDB" id="1645289at2759"/>
<dbReference type="PANTHER" id="PTHR42648">
    <property type="entry name" value="TRANSPOSASE, PUTATIVE-RELATED"/>
    <property type="match status" value="1"/>
</dbReference>
<organism evidence="3 4">
    <name type="scientific">Araneus ventricosus</name>
    <name type="common">Orbweaver spider</name>
    <name type="synonym">Epeira ventricosa</name>
    <dbReference type="NCBI Taxonomy" id="182803"/>
    <lineage>
        <taxon>Eukaryota</taxon>
        <taxon>Metazoa</taxon>
        <taxon>Ecdysozoa</taxon>
        <taxon>Arthropoda</taxon>
        <taxon>Chelicerata</taxon>
        <taxon>Arachnida</taxon>
        <taxon>Araneae</taxon>
        <taxon>Araneomorphae</taxon>
        <taxon>Entelegynae</taxon>
        <taxon>Araneoidea</taxon>
        <taxon>Araneidae</taxon>
        <taxon>Araneus</taxon>
    </lineage>
</organism>
<evidence type="ECO:0000313" key="4">
    <source>
        <dbReference type="Proteomes" id="UP000499080"/>
    </source>
</evidence>
<reference evidence="3 4" key="1">
    <citation type="journal article" date="2019" name="Sci. Rep.">
        <title>Orb-weaving spider Araneus ventricosus genome elucidates the spidroin gene catalogue.</title>
        <authorList>
            <person name="Kono N."/>
            <person name="Nakamura H."/>
            <person name="Ohtoshi R."/>
            <person name="Moran D.A.P."/>
            <person name="Shinohara A."/>
            <person name="Yoshida Y."/>
            <person name="Fujiwara M."/>
            <person name="Mori M."/>
            <person name="Tomita M."/>
            <person name="Arakawa K."/>
        </authorList>
    </citation>
    <scope>NUCLEOTIDE SEQUENCE [LARGE SCALE GENOMIC DNA]</scope>
</reference>
<dbReference type="Proteomes" id="UP000499080">
    <property type="component" value="Unassembled WGS sequence"/>
</dbReference>
<sequence length="241" mass="27471">MNGIAERENRTLVSMARCLLLQSGVPMKFWAEAINCAVYIRNLCPTRRLQDENQTPFQKLFGKKPTVKHFQMFGQKAFALNKQPQKGKFDVRSTECVFLGYSDENRVYRLFDSQSQKAITSRDVKFINEFEKTSNCEELFSPEIIPKEQQQHLPQKDKILSSDIMDSDSKGTVQSEMQKETHPPSNDQITDYPHLGVGSSPKESKDSDIKTDCTINVDARIARGRLTKIFAGKPGWLSKQS</sequence>
<dbReference type="AlphaFoldDB" id="A0A4Y2NY45"/>
<evidence type="ECO:0000256" key="1">
    <source>
        <dbReference type="SAM" id="MobiDB-lite"/>
    </source>
</evidence>
<dbReference type="InterPro" id="IPR012337">
    <property type="entry name" value="RNaseH-like_sf"/>
</dbReference>
<comment type="caution">
    <text evidence="3">The sequence shown here is derived from an EMBL/GenBank/DDBJ whole genome shotgun (WGS) entry which is preliminary data.</text>
</comment>
<dbReference type="EMBL" id="BGPR01009844">
    <property type="protein sequence ID" value="GBN42656.1"/>
    <property type="molecule type" value="Genomic_DNA"/>
</dbReference>
<dbReference type="InterPro" id="IPR039537">
    <property type="entry name" value="Retrotran_Ty1/copia-like"/>
</dbReference>
<accession>A0A4Y2NY45</accession>
<evidence type="ECO:0000259" key="2">
    <source>
        <dbReference type="Pfam" id="PF25597"/>
    </source>
</evidence>
<dbReference type="SUPFAM" id="SSF53098">
    <property type="entry name" value="Ribonuclease H-like"/>
    <property type="match status" value="1"/>
</dbReference>
<dbReference type="InterPro" id="IPR036397">
    <property type="entry name" value="RNaseH_sf"/>
</dbReference>
<dbReference type="GO" id="GO:0003676">
    <property type="term" value="F:nucleic acid binding"/>
    <property type="evidence" value="ECO:0007669"/>
    <property type="project" value="InterPro"/>
</dbReference>
<keyword evidence="4" id="KW-1185">Reference proteome</keyword>
<feature type="domain" description="Retroviral polymerase SH3-like" evidence="2">
    <location>
        <begin position="76"/>
        <end position="130"/>
    </location>
</feature>
<dbReference type="PANTHER" id="PTHR42648:SF28">
    <property type="entry name" value="TRANSPOSON-ENCODED PROTEIN WITH RIBONUCLEASE H-LIKE AND RETROVIRUS ZINC FINGER-LIKE DOMAINS"/>
    <property type="match status" value="1"/>
</dbReference>
<feature type="compositionally biased region" description="Basic and acidic residues" evidence="1">
    <location>
        <begin position="202"/>
        <end position="211"/>
    </location>
</feature>
<name>A0A4Y2NY45_ARAVE</name>
<dbReference type="Gene3D" id="3.30.420.10">
    <property type="entry name" value="Ribonuclease H-like superfamily/Ribonuclease H"/>
    <property type="match status" value="1"/>
</dbReference>
<feature type="region of interest" description="Disordered" evidence="1">
    <location>
        <begin position="162"/>
        <end position="212"/>
    </location>
</feature>
<gene>
    <name evidence="3" type="primary">POLX_1255</name>
    <name evidence="3" type="ORF">AVEN_134330_1</name>
</gene>
<dbReference type="Pfam" id="PF25597">
    <property type="entry name" value="SH3_retrovirus"/>
    <property type="match status" value="1"/>
</dbReference>
<evidence type="ECO:0000313" key="3">
    <source>
        <dbReference type="EMBL" id="GBN42656.1"/>
    </source>
</evidence>